<feature type="compositionally biased region" description="Polar residues" evidence="3">
    <location>
        <begin position="42"/>
        <end position="61"/>
    </location>
</feature>
<reference evidence="5 6" key="1">
    <citation type="submission" date="2023-08" db="EMBL/GenBank/DDBJ databases">
        <title>Black Yeasts Isolated from many extreme environments.</title>
        <authorList>
            <person name="Coleine C."/>
            <person name="Stajich J.E."/>
            <person name="Selbmann L."/>
        </authorList>
    </citation>
    <scope>NUCLEOTIDE SEQUENCE [LARGE SCALE GENOMIC DNA]</scope>
    <source>
        <strain evidence="5 6">CCFEE 5910</strain>
    </source>
</reference>
<dbReference type="Pfam" id="PF03537">
    <property type="entry name" value="Glyco_hydro_114"/>
    <property type="match status" value="1"/>
</dbReference>
<evidence type="ECO:0000313" key="6">
    <source>
        <dbReference type="Proteomes" id="UP001309876"/>
    </source>
</evidence>
<name>A0AAN7PHV9_9EURO</name>
<organism evidence="5 6">
    <name type="scientific">Lithohypha guttulata</name>
    <dbReference type="NCBI Taxonomy" id="1690604"/>
    <lineage>
        <taxon>Eukaryota</taxon>
        <taxon>Fungi</taxon>
        <taxon>Dikarya</taxon>
        <taxon>Ascomycota</taxon>
        <taxon>Pezizomycotina</taxon>
        <taxon>Eurotiomycetes</taxon>
        <taxon>Chaetothyriomycetidae</taxon>
        <taxon>Chaetothyriales</taxon>
        <taxon>Trichomeriaceae</taxon>
        <taxon>Lithohypha</taxon>
    </lineage>
</organism>
<dbReference type="EMBL" id="JAVRRJ010000012">
    <property type="protein sequence ID" value="KAK5080769.1"/>
    <property type="molecule type" value="Genomic_DNA"/>
</dbReference>
<dbReference type="InterPro" id="IPR017853">
    <property type="entry name" value="GH"/>
</dbReference>
<dbReference type="Gene3D" id="3.20.20.70">
    <property type="entry name" value="Aldolase class I"/>
    <property type="match status" value="1"/>
</dbReference>
<dbReference type="Proteomes" id="UP001309876">
    <property type="component" value="Unassembled WGS sequence"/>
</dbReference>
<comment type="caution">
    <text evidence="5">The sequence shown here is derived from an EMBL/GenBank/DDBJ whole genome shotgun (WGS) entry which is preliminary data.</text>
</comment>
<dbReference type="AlphaFoldDB" id="A0AAN7PHV9"/>
<dbReference type="InterPro" id="IPR004352">
    <property type="entry name" value="GH114_TIM-barrel"/>
</dbReference>
<evidence type="ECO:0000259" key="4">
    <source>
        <dbReference type="Pfam" id="PF03537"/>
    </source>
</evidence>
<comment type="catalytic activity">
    <reaction evidence="1">
        <text>Hydrolysis of terminal, non-reducing alpha-D-galactose residues in alpha-D-galactosides, including galactose oligosaccharides, galactomannans and galactolipids.</text>
        <dbReference type="EC" id="3.2.1.22"/>
    </reaction>
</comment>
<gene>
    <name evidence="5" type="ORF">LTR05_008474</name>
</gene>
<feature type="domain" description="Glycoside-hydrolase family GH114 TIM-barrel" evidence="4">
    <location>
        <begin position="72"/>
        <end position="304"/>
    </location>
</feature>
<dbReference type="InterPro" id="IPR013785">
    <property type="entry name" value="Aldolase_TIM"/>
</dbReference>
<protein>
    <recommendedName>
        <fullName evidence="2">alpha-galactosidase</fullName>
        <ecNumber evidence="2">3.2.1.22</ecNumber>
    </recommendedName>
</protein>
<keyword evidence="6" id="KW-1185">Reference proteome</keyword>
<evidence type="ECO:0000256" key="3">
    <source>
        <dbReference type="SAM" id="MobiDB-lite"/>
    </source>
</evidence>
<evidence type="ECO:0000256" key="1">
    <source>
        <dbReference type="ARBA" id="ARBA00001255"/>
    </source>
</evidence>
<evidence type="ECO:0000313" key="5">
    <source>
        <dbReference type="EMBL" id="KAK5080769.1"/>
    </source>
</evidence>
<dbReference type="GO" id="GO:0004557">
    <property type="term" value="F:alpha-galactosidase activity"/>
    <property type="evidence" value="ECO:0007669"/>
    <property type="project" value="UniProtKB-EC"/>
</dbReference>
<proteinExistence type="predicted"/>
<dbReference type="PANTHER" id="PTHR35273">
    <property type="entry name" value="ALPHA-1,4 POLYGALACTOSAMINIDASE, PUTATIVE (AFU_ORTHOLOGUE AFUA_3G07890)-RELATED"/>
    <property type="match status" value="1"/>
</dbReference>
<feature type="region of interest" description="Disordered" evidence="3">
    <location>
        <begin position="40"/>
        <end position="61"/>
    </location>
</feature>
<dbReference type="SUPFAM" id="SSF51445">
    <property type="entry name" value="(Trans)glycosidases"/>
    <property type="match status" value="1"/>
</dbReference>
<evidence type="ECO:0000256" key="2">
    <source>
        <dbReference type="ARBA" id="ARBA00012755"/>
    </source>
</evidence>
<accession>A0AAN7PHV9</accession>
<sequence>MVAKRGSLLSRRGCLLAAVVISIVVALALGLGIGLTREKHNSGASDSPSTNTATQDNSSRSIELWHPESRLTWNYQIKEPVSSDPDQMYDVWVIDLFDNEPNTITALQYKGSRVICYFSAGSSEDWRSDAQNFSQADLGNDLAGWPGERWVNTNGTSVRDIMLSRLDLAVEKNCDGVDPDNMDAYNNDNGLDLTQADAIDYSQFLADEAHQRGLSIGLKNALEIVPEVVDTMQWSVNEQCVEYNECNALSPFIQQNKPVFHVEYPKGDVNDDRSVSMDARAKACEALGESNFSTIIKNTDLDEWIETCA</sequence>
<dbReference type="PANTHER" id="PTHR35273:SF2">
    <property type="entry name" value="ALPHA-GALACTOSIDASE"/>
    <property type="match status" value="1"/>
</dbReference>
<dbReference type="EC" id="3.2.1.22" evidence="2"/>